<dbReference type="SUPFAM" id="SSF46938">
    <property type="entry name" value="CRAL/TRIO N-terminal domain"/>
    <property type="match status" value="1"/>
</dbReference>
<dbReference type="CDD" id="cd00170">
    <property type="entry name" value="SEC14"/>
    <property type="match status" value="1"/>
</dbReference>
<name>A0A813J114_POLGL</name>
<feature type="domain" description="CRAL-TRIO" evidence="1">
    <location>
        <begin position="114"/>
        <end position="295"/>
    </location>
</feature>
<dbReference type="PANTHER" id="PTHR23324:SF83">
    <property type="entry name" value="SEC14-LIKE PROTEIN 2"/>
    <property type="match status" value="1"/>
</dbReference>
<organism evidence="2 3">
    <name type="scientific">Polarella glacialis</name>
    <name type="common">Dinoflagellate</name>
    <dbReference type="NCBI Taxonomy" id="89957"/>
    <lineage>
        <taxon>Eukaryota</taxon>
        <taxon>Sar</taxon>
        <taxon>Alveolata</taxon>
        <taxon>Dinophyceae</taxon>
        <taxon>Suessiales</taxon>
        <taxon>Suessiaceae</taxon>
        <taxon>Polarella</taxon>
    </lineage>
</organism>
<dbReference type="InterPro" id="IPR036865">
    <property type="entry name" value="CRAL-TRIO_dom_sf"/>
</dbReference>
<dbReference type="Proteomes" id="UP000626109">
    <property type="component" value="Unassembled WGS sequence"/>
</dbReference>
<evidence type="ECO:0000313" key="3">
    <source>
        <dbReference type="Proteomes" id="UP000626109"/>
    </source>
</evidence>
<dbReference type="Gene3D" id="3.40.525.10">
    <property type="entry name" value="CRAL-TRIO lipid binding domain"/>
    <property type="match status" value="1"/>
</dbReference>
<gene>
    <name evidence="2" type="ORF">PGLA2088_LOCUS15507</name>
</gene>
<protein>
    <recommendedName>
        <fullName evidence="1">CRAL-TRIO domain-containing protein</fullName>
    </recommendedName>
</protein>
<dbReference type="AlphaFoldDB" id="A0A813J114"/>
<reference evidence="2" key="1">
    <citation type="submission" date="2021-02" db="EMBL/GenBank/DDBJ databases">
        <authorList>
            <person name="Dougan E. K."/>
            <person name="Rhodes N."/>
            <person name="Thang M."/>
            <person name="Chan C."/>
        </authorList>
    </citation>
    <scope>NUCLEOTIDE SEQUENCE</scope>
</reference>
<dbReference type="SMART" id="SM00516">
    <property type="entry name" value="SEC14"/>
    <property type="match status" value="1"/>
</dbReference>
<proteinExistence type="predicted"/>
<dbReference type="PANTHER" id="PTHR23324">
    <property type="entry name" value="SEC14 RELATED PROTEIN"/>
    <property type="match status" value="1"/>
</dbReference>
<evidence type="ECO:0000313" key="2">
    <source>
        <dbReference type="EMBL" id="CAE8664264.1"/>
    </source>
</evidence>
<dbReference type="EMBL" id="CAJNNW010019218">
    <property type="protein sequence ID" value="CAE8664264.1"/>
    <property type="molecule type" value="Genomic_DNA"/>
</dbReference>
<dbReference type="InterPro" id="IPR051064">
    <property type="entry name" value="SEC14/CRAL-TRIO_domain"/>
</dbReference>
<dbReference type="Pfam" id="PF00650">
    <property type="entry name" value="CRAL_TRIO"/>
    <property type="match status" value="1"/>
</dbReference>
<dbReference type="InterPro" id="IPR036273">
    <property type="entry name" value="CRAL/TRIO_N_dom_sf"/>
</dbReference>
<dbReference type="SUPFAM" id="SSF52087">
    <property type="entry name" value="CRAL/TRIO domain"/>
    <property type="match status" value="1"/>
</dbReference>
<accession>A0A813J114</accession>
<feature type="non-terminal residue" evidence="2">
    <location>
        <position position="1"/>
    </location>
</feature>
<comment type="caution">
    <text evidence="2">The sequence shown here is derived from an EMBL/GenBank/DDBJ whole genome shotgun (WGS) entry which is preliminary data.</text>
</comment>
<dbReference type="InterPro" id="IPR001251">
    <property type="entry name" value="CRAL-TRIO_dom"/>
</dbReference>
<dbReference type="GO" id="GO:0005737">
    <property type="term" value="C:cytoplasm"/>
    <property type="evidence" value="ECO:0007669"/>
    <property type="project" value="TreeGrafter"/>
</dbReference>
<dbReference type="PROSITE" id="PS50191">
    <property type="entry name" value="CRAL_TRIO"/>
    <property type="match status" value="1"/>
</dbReference>
<evidence type="ECO:0000259" key="1">
    <source>
        <dbReference type="PROSITE" id="PS50191"/>
    </source>
</evidence>
<sequence>AEALLVAGLRRRLQAKLELEAGGSSWLHARWLEDGELLRFVRARRQNLAEAEGLFEKAAAWRRKYAECWALDTSVTGSFGSTQAKYLRALQGDGAPPPAWWAFLHAKLPLHTCGKDRYGLPVVYNALGCCDLQGCVREVGFEAVLRYVILQNDHFLDLARQATLELDDARVQGNRQVLHGGIVILDLEGFSWRRLGDVKTFNEISAVVKLLHPERQRRLFVVRAPRAFSSVWKLIRPLIDPRTVAKISISGAQDALPPDLWDELGVENVPQQQQLQQQQQQQLPQFLGGQFSGLELKGPSGFQRVEQGAFARFQASR</sequence>